<dbReference type="Proteomes" id="UP000758603">
    <property type="component" value="Unassembled WGS sequence"/>
</dbReference>
<evidence type="ECO:0000313" key="3">
    <source>
        <dbReference type="EMBL" id="KAH6658159.1"/>
    </source>
</evidence>
<protein>
    <submittedName>
        <fullName evidence="3">Uncharacterized protein</fullName>
    </submittedName>
</protein>
<feature type="transmembrane region" description="Helical" evidence="2">
    <location>
        <begin position="35"/>
        <end position="52"/>
    </location>
</feature>
<feature type="compositionally biased region" description="Basic and acidic residues" evidence="1">
    <location>
        <begin position="66"/>
        <end position="76"/>
    </location>
</feature>
<evidence type="ECO:0000256" key="1">
    <source>
        <dbReference type="SAM" id="MobiDB-lite"/>
    </source>
</evidence>
<sequence length="111" mass="12740">MTSQRNGELGNISGTIPYVAGTGFVSYKQFHQSDISPLVLLLIWGGYWCCCYREYKTRELRKSVTELGRRERDHNAATKCRAKGNATEEVMKNKQRMEPRKKPSIARLAKE</sequence>
<dbReference type="AlphaFoldDB" id="A0A9P9A1J5"/>
<comment type="caution">
    <text evidence="3">The sequence shown here is derived from an EMBL/GenBank/DDBJ whole genome shotgun (WGS) entry which is preliminary data.</text>
</comment>
<reference evidence="3" key="1">
    <citation type="journal article" date="2021" name="Nat. Commun.">
        <title>Genetic determinants of endophytism in the Arabidopsis root mycobiome.</title>
        <authorList>
            <person name="Mesny F."/>
            <person name="Miyauchi S."/>
            <person name="Thiergart T."/>
            <person name="Pickel B."/>
            <person name="Atanasova L."/>
            <person name="Karlsson M."/>
            <person name="Huettel B."/>
            <person name="Barry K.W."/>
            <person name="Haridas S."/>
            <person name="Chen C."/>
            <person name="Bauer D."/>
            <person name="Andreopoulos W."/>
            <person name="Pangilinan J."/>
            <person name="LaButti K."/>
            <person name="Riley R."/>
            <person name="Lipzen A."/>
            <person name="Clum A."/>
            <person name="Drula E."/>
            <person name="Henrissat B."/>
            <person name="Kohler A."/>
            <person name="Grigoriev I.V."/>
            <person name="Martin F.M."/>
            <person name="Hacquard S."/>
        </authorList>
    </citation>
    <scope>NUCLEOTIDE SEQUENCE</scope>
    <source>
        <strain evidence="3">MPI-SDFR-AT-0073</strain>
    </source>
</reference>
<dbReference type="RefSeq" id="XP_045962393.1">
    <property type="nucleotide sequence ID" value="XM_046105835.1"/>
</dbReference>
<evidence type="ECO:0000313" key="4">
    <source>
        <dbReference type="Proteomes" id="UP000758603"/>
    </source>
</evidence>
<feature type="compositionally biased region" description="Basic and acidic residues" evidence="1">
    <location>
        <begin position="89"/>
        <end position="101"/>
    </location>
</feature>
<accession>A0A9P9A1J5</accession>
<keyword evidence="2" id="KW-1133">Transmembrane helix</keyword>
<dbReference type="GeneID" id="70134726"/>
<dbReference type="EMBL" id="JAGPXC010000002">
    <property type="protein sequence ID" value="KAH6658159.1"/>
    <property type="molecule type" value="Genomic_DNA"/>
</dbReference>
<keyword evidence="4" id="KW-1185">Reference proteome</keyword>
<gene>
    <name evidence="3" type="ORF">BKA67DRAFT_644040</name>
</gene>
<organism evidence="3 4">
    <name type="scientific">Truncatella angustata</name>
    <dbReference type="NCBI Taxonomy" id="152316"/>
    <lineage>
        <taxon>Eukaryota</taxon>
        <taxon>Fungi</taxon>
        <taxon>Dikarya</taxon>
        <taxon>Ascomycota</taxon>
        <taxon>Pezizomycotina</taxon>
        <taxon>Sordariomycetes</taxon>
        <taxon>Xylariomycetidae</taxon>
        <taxon>Amphisphaeriales</taxon>
        <taxon>Sporocadaceae</taxon>
        <taxon>Truncatella</taxon>
    </lineage>
</organism>
<name>A0A9P9A1J5_9PEZI</name>
<keyword evidence="2" id="KW-0472">Membrane</keyword>
<evidence type="ECO:0000256" key="2">
    <source>
        <dbReference type="SAM" id="Phobius"/>
    </source>
</evidence>
<feature type="region of interest" description="Disordered" evidence="1">
    <location>
        <begin position="66"/>
        <end position="111"/>
    </location>
</feature>
<keyword evidence="2" id="KW-0812">Transmembrane</keyword>
<proteinExistence type="predicted"/>